<keyword evidence="1" id="KW-0479">Metal-binding</keyword>
<evidence type="ECO:0000313" key="8">
    <source>
        <dbReference type="EMBL" id="OJJ88968.1"/>
    </source>
</evidence>
<dbReference type="SMART" id="SM00066">
    <property type="entry name" value="GAL4"/>
    <property type="match status" value="1"/>
</dbReference>
<dbReference type="Pfam" id="PF04082">
    <property type="entry name" value="Fungal_trans"/>
    <property type="match status" value="1"/>
</dbReference>
<dbReference type="GO" id="GO:0006351">
    <property type="term" value="P:DNA-templated transcription"/>
    <property type="evidence" value="ECO:0007669"/>
    <property type="project" value="InterPro"/>
</dbReference>
<evidence type="ECO:0000256" key="1">
    <source>
        <dbReference type="ARBA" id="ARBA00022723"/>
    </source>
</evidence>
<keyword evidence="2" id="KW-0862">Zinc</keyword>
<dbReference type="GO" id="GO:0008270">
    <property type="term" value="F:zinc ion binding"/>
    <property type="evidence" value="ECO:0007669"/>
    <property type="project" value="InterPro"/>
</dbReference>
<evidence type="ECO:0000256" key="4">
    <source>
        <dbReference type="ARBA" id="ARBA00023125"/>
    </source>
</evidence>
<keyword evidence="3" id="KW-0805">Transcription regulation</keyword>
<sequence length="751" mass="85084">MADFTPRKRRRPALSCVQCRQRKVRCDRAFPCGPCTRARHAIPCSYSPQDGMERARSSSQMVGDALCQSEVDGAGDEPVDQAARESLPLERIVQDLQERVRRLEQVVSLKRDIERSVHDGGLSQSLHELSNRVSNVEQQLTRNNTGLGPQGTCIPAPTLRLKTTPEKTKVAGQSHWTNAFHQLRMLEKIDDRQAAEMREEIKKCKGLRATLKRKPVMWDEPFQHLDLDVSWELKEYTEMVDAYFRTLGPIYRILHTSFREEYERRLVLQTEPAPHSFILKALLVIGIGAVFHPEKALRNDIHLRVHRWVYAAQWWLTGPTAKYAYNLDGLQVYCLMMLCRQVHSLNKEFIFVSTGSLVRFACSLGLHRDPSHFPSLSAYECEIRRRLWGVVMEMAVQSSFDVSMPPLISEDDFDTKPPLNINDCDIDEYAQNAPTPQPSCPNTDSFIQLLLLKTLPTRLQVARFSNQIGQPQSYEQALILGTELTAFCTELAQHFQSHNLSESAEFHHKVLGTFLHRTVLLLYRPFILQSPQGTRFYLARKLSLESAMVIASYADTTEIASKPLDYYAKLSISGVGAFKGAFSIDTIIVICLELIAQLEEEAKAQPLLSDGKPSVPDNVLRRMAQASRRPIIDTLEHIQEQLIQVTGLGVPSMKRCAILSTVMGQIKPMERTGRYTKDDVYGALVECIKRCTGILERYIEQIGSGISGSVDEWTPMTSDLDVESLLQEFGFPWDDIPLDFSGVQSWTESQP</sequence>
<dbReference type="PANTHER" id="PTHR31944">
    <property type="entry name" value="HEME-RESPONSIVE ZINC FINGER TRANSCRIPTION FACTOR HAP1"/>
    <property type="match status" value="1"/>
</dbReference>
<name>A0A1L9VYG5_ASPGL</name>
<dbReference type="AlphaFoldDB" id="A0A1L9VYG5"/>
<dbReference type="OrthoDB" id="4337792at2759"/>
<evidence type="ECO:0000259" key="7">
    <source>
        <dbReference type="PROSITE" id="PS50048"/>
    </source>
</evidence>
<dbReference type="GeneID" id="34459300"/>
<dbReference type="SUPFAM" id="SSF57701">
    <property type="entry name" value="Zn2/Cys6 DNA-binding domain"/>
    <property type="match status" value="1"/>
</dbReference>
<evidence type="ECO:0000256" key="3">
    <source>
        <dbReference type="ARBA" id="ARBA00023015"/>
    </source>
</evidence>
<keyword evidence="4" id="KW-0238">DNA-binding</keyword>
<dbReference type="VEuPathDB" id="FungiDB:ASPGLDRAFT_184982"/>
<evidence type="ECO:0000256" key="5">
    <source>
        <dbReference type="ARBA" id="ARBA00023163"/>
    </source>
</evidence>
<dbReference type="InterPro" id="IPR051430">
    <property type="entry name" value="Fungal_TF_Env_Response"/>
</dbReference>
<reference evidence="9" key="1">
    <citation type="journal article" date="2017" name="Genome Biol.">
        <title>Comparative genomics reveals high biological diversity and specific adaptations in the industrially and medically important fungal genus Aspergillus.</title>
        <authorList>
            <person name="de Vries R.P."/>
            <person name="Riley R."/>
            <person name="Wiebenga A."/>
            <person name="Aguilar-Osorio G."/>
            <person name="Amillis S."/>
            <person name="Uchima C.A."/>
            <person name="Anderluh G."/>
            <person name="Asadollahi M."/>
            <person name="Askin M."/>
            <person name="Barry K."/>
            <person name="Battaglia E."/>
            <person name="Bayram O."/>
            <person name="Benocci T."/>
            <person name="Braus-Stromeyer S.A."/>
            <person name="Caldana C."/>
            <person name="Canovas D."/>
            <person name="Cerqueira G.C."/>
            <person name="Chen F."/>
            <person name="Chen W."/>
            <person name="Choi C."/>
            <person name="Clum A."/>
            <person name="Dos Santos R.A."/>
            <person name="Damasio A.R."/>
            <person name="Diallinas G."/>
            <person name="Emri T."/>
            <person name="Fekete E."/>
            <person name="Flipphi M."/>
            <person name="Freyberg S."/>
            <person name="Gallo A."/>
            <person name="Gournas C."/>
            <person name="Habgood R."/>
            <person name="Hainaut M."/>
            <person name="Harispe M.L."/>
            <person name="Henrissat B."/>
            <person name="Hilden K.S."/>
            <person name="Hope R."/>
            <person name="Hossain A."/>
            <person name="Karabika E."/>
            <person name="Karaffa L."/>
            <person name="Karanyi Z."/>
            <person name="Krasevec N."/>
            <person name="Kuo A."/>
            <person name="Kusch H."/>
            <person name="LaButti K."/>
            <person name="Lagendijk E.L."/>
            <person name="Lapidus A."/>
            <person name="Levasseur A."/>
            <person name="Lindquist E."/>
            <person name="Lipzen A."/>
            <person name="Logrieco A.F."/>
            <person name="MacCabe A."/>
            <person name="Maekelae M.R."/>
            <person name="Malavazi I."/>
            <person name="Melin P."/>
            <person name="Meyer V."/>
            <person name="Mielnichuk N."/>
            <person name="Miskei M."/>
            <person name="Molnar A.P."/>
            <person name="Mule G."/>
            <person name="Ngan C.Y."/>
            <person name="Orejas M."/>
            <person name="Orosz E."/>
            <person name="Ouedraogo J.P."/>
            <person name="Overkamp K.M."/>
            <person name="Park H.-S."/>
            <person name="Perrone G."/>
            <person name="Piumi F."/>
            <person name="Punt P.J."/>
            <person name="Ram A.F."/>
            <person name="Ramon A."/>
            <person name="Rauscher S."/>
            <person name="Record E."/>
            <person name="Riano-Pachon D.M."/>
            <person name="Robert V."/>
            <person name="Roehrig J."/>
            <person name="Ruller R."/>
            <person name="Salamov A."/>
            <person name="Salih N.S."/>
            <person name="Samson R.A."/>
            <person name="Sandor E."/>
            <person name="Sanguinetti M."/>
            <person name="Schuetze T."/>
            <person name="Sepcic K."/>
            <person name="Shelest E."/>
            <person name="Sherlock G."/>
            <person name="Sophianopoulou V."/>
            <person name="Squina F.M."/>
            <person name="Sun H."/>
            <person name="Susca A."/>
            <person name="Todd R.B."/>
            <person name="Tsang A."/>
            <person name="Unkles S.E."/>
            <person name="van de Wiele N."/>
            <person name="van Rossen-Uffink D."/>
            <person name="Oliveira J.V."/>
            <person name="Vesth T.C."/>
            <person name="Visser J."/>
            <person name="Yu J.-H."/>
            <person name="Zhou M."/>
            <person name="Andersen M.R."/>
            <person name="Archer D.B."/>
            <person name="Baker S.E."/>
            <person name="Benoit I."/>
            <person name="Brakhage A.A."/>
            <person name="Braus G.H."/>
            <person name="Fischer R."/>
            <person name="Frisvad J.C."/>
            <person name="Goldman G.H."/>
            <person name="Houbraken J."/>
            <person name="Oakley B."/>
            <person name="Pocsi I."/>
            <person name="Scazzocchio C."/>
            <person name="Seiboth B."/>
            <person name="vanKuyk P.A."/>
            <person name="Wortman J."/>
            <person name="Dyer P.S."/>
            <person name="Grigoriev I.V."/>
        </authorList>
    </citation>
    <scope>NUCLEOTIDE SEQUENCE [LARGE SCALE GENOMIC DNA]</scope>
    <source>
        <strain evidence="9">CBS 516.65</strain>
    </source>
</reference>
<dbReference type="InterPro" id="IPR001138">
    <property type="entry name" value="Zn2Cys6_DnaBD"/>
</dbReference>
<dbReference type="EMBL" id="KV878888">
    <property type="protein sequence ID" value="OJJ88968.1"/>
    <property type="molecule type" value="Genomic_DNA"/>
</dbReference>
<dbReference type="PROSITE" id="PS50048">
    <property type="entry name" value="ZN2_CY6_FUNGAL_2"/>
    <property type="match status" value="1"/>
</dbReference>
<keyword evidence="6" id="KW-0539">Nucleus</keyword>
<dbReference type="RefSeq" id="XP_022405630.1">
    <property type="nucleotide sequence ID" value="XM_022543039.1"/>
</dbReference>
<protein>
    <recommendedName>
        <fullName evidence="7">Zn(2)-C6 fungal-type domain-containing protein</fullName>
    </recommendedName>
</protein>
<dbReference type="GO" id="GO:0000978">
    <property type="term" value="F:RNA polymerase II cis-regulatory region sequence-specific DNA binding"/>
    <property type="evidence" value="ECO:0007669"/>
    <property type="project" value="TreeGrafter"/>
</dbReference>
<keyword evidence="5" id="KW-0804">Transcription</keyword>
<dbReference type="InterPro" id="IPR036864">
    <property type="entry name" value="Zn2-C6_fun-type_DNA-bd_sf"/>
</dbReference>
<dbReference type="CDD" id="cd12148">
    <property type="entry name" value="fungal_TF_MHR"/>
    <property type="match status" value="1"/>
</dbReference>
<dbReference type="Gene3D" id="4.10.240.10">
    <property type="entry name" value="Zn(2)-C6 fungal-type DNA-binding domain"/>
    <property type="match status" value="1"/>
</dbReference>
<evidence type="ECO:0000313" key="9">
    <source>
        <dbReference type="Proteomes" id="UP000184300"/>
    </source>
</evidence>
<dbReference type="GO" id="GO:0005634">
    <property type="term" value="C:nucleus"/>
    <property type="evidence" value="ECO:0007669"/>
    <property type="project" value="TreeGrafter"/>
</dbReference>
<keyword evidence="9" id="KW-1185">Reference proteome</keyword>
<dbReference type="Proteomes" id="UP000184300">
    <property type="component" value="Unassembled WGS sequence"/>
</dbReference>
<dbReference type="Pfam" id="PF00172">
    <property type="entry name" value="Zn_clus"/>
    <property type="match status" value="1"/>
</dbReference>
<dbReference type="InterPro" id="IPR007219">
    <property type="entry name" value="XnlR_reg_dom"/>
</dbReference>
<dbReference type="PROSITE" id="PS00463">
    <property type="entry name" value="ZN2_CY6_FUNGAL_1"/>
    <property type="match status" value="1"/>
</dbReference>
<dbReference type="PANTHER" id="PTHR31944:SF129">
    <property type="entry name" value="ASPYRIDONES CLUSTER REGULATOR APDR-RELATED"/>
    <property type="match status" value="1"/>
</dbReference>
<gene>
    <name evidence="8" type="ORF">ASPGLDRAFT_184982</name>
</gene>
<feature type="domain" description="Zn(2)-C6 fungal-type" evidence="7">
    <location>
        <begin position="15"/>
        <end position="46"/>
    </location>
</feature>
<dbReference type="SMART" id="SM00906">
    <property type="entry name" value="Fungal_trans"/>
    <property type="match status" value="1"/>
</dbReference>
<dbReference type="CDD" id="cd00067">
    <property type="entry name" value="GAL4"/>
    <property type="match status" value="1"/>
</dbReference>
<organism evidence="8 9">
    <name type="scientific">Aspergillus glaucus CBS 516.65</name>
    <dbReference type="NCBI Taxonomy" id="1160497"/>
    <lineage>
        <taxon>Eukaryota</taxon>
        <taxon>Fungi</taxon>
        <taxon>Dikarya</taxon>
        <taxon>Ascomycota</taxon>
        <taxon>Pezizomycotina</taxon>
        <taxon>Eurotiomycetes</taxon>
        <taxon>Eurotiomycetidae</taxon>
        <taxon>Eurotiales</taxon>
        <taxon>Aspergillaceae</taxon>
        <taxon>Aspergillus</taxon>
        <taxon>Aspergillus subgen. Aspergillus</taxon>
    </lineage>
</organism>
<dbReference type="GO" id="GO:0001228">
    <property type="term" value="F:DNA-binding transcription activator activity, RNA polymerase II-specific"/>
    <property type="evidence" value="ECO:0007669"/>
    <property type="project" value="TreeGrafter"/>
</dbReference>
<accession>A0A1L9VYG5</accession>
<dbReference type="STRING" id="1160497.A0A1L9VYG5"/>
<evidence type="ECO:0000256" key="6">
    <source>
        <dbReference type="ARBA" id="ARBA00023242"/>
    </source>
</evidence>
<proteinExistence type="predicted"/>
<evidence type="ECO:0000256" key="2">
    <source>
        <dbReference type="ARBA" id="ARBA00022833"/>
    </source>
</evidence>